<reference evidence="1 2" key="2">
    <citation type="journal article" date="2017" name="Genome Biol.">
        <title>New reference genome sequences of hot pepper reveal the massive evolution of plant disease-resistance genes by retroduplication.</title>
        <authorList>
            <person name="Kim S."/>
            <person name="Park J."/>
            <person name="Yeom S.I."/>
            <person name="Kim Y.M."/>
            <person name="Seo E."/>
            <person name="Kim K.T."/>
            <person name="Kim M.S."/>
            <person name="Lee J.M."/>
            <person name="Cheong K."/>
            <person name="Shin H.S."/>
            <person name="Kim S.B."/>
            <person name="Han K."/>
            <person name="Lee J."/>
            <person name="Park M."/>
            <person name="Lee H.A."/>
            <person name="Lee H.Y."/>
            <person name="Lee Y."/>
            <person name="Oh S."/>
            <person name="Lee J.H."/>
            <person name="Choi E."/>
            <person name="Choi E."/>
            <person name="Lee S.E."/>
            <person name="Jeon J."/>
            <person name="Kim H."/>
            <person name="Choi G."/>
            <person name="Song H."/>
            <person name="Lee J."/>
            <person name="Lee S.C."/>
            <person name="Kwon J.K."/>
            <person name="Lee H.Y."/>
            <person name="Koo N."/>
            <person name="Hong Y."/>
            <person name="Kim R.W."/>
            <person name="Kang W.H."/>
            <person name="Huh J.H."/>
            <person name="Kang B.C."/>
            <person name="Yang T.J."/>
            <person name="Lee Y.H."/>
            <person name="Bennetzen J.L."/>
            <person name="Choi D."/>
        </authorList>
    </citation>
    <scope>NUCLEOTIDE SEQUENCE [LARGE SCALE GENOMIC DNA]</scope>
    <source>
        <strain evidence="2">cv. CM334</strain>
    </source>
</reference>
<gene>
    <name evidence="1" type="ORF">T459_16618</name>
</gene>
<organism evidence="1 2">
    <name type="scientific">Capsicum annuum</name>
    <name type="common">Capsicum pepper</name>
    <dbReference type="NCBI Taxonomy" id="4072"/>
    <lineage>
        <taxon>Eukaryota</taxon>
        <taxon>Viridiplantae</taxon>
        <taxon>Streptophyta</taxon>
        <taxon>Embryophyta</taxon>
        <taxon>Tracheophyta</taxon>
        <taxon>Spermatophyta</taxon>
        <taxon>Magnoliopsida</taxon>
        <taxon>eudicotyledons</taxon>
        <taxon>Gunneridae</taxon>
        <taxon>Pentapetalae</taxon>
        <taxon>asterids</taxon>
        <taxon>lamiids</taxon>
        <taxon>Solanales</taxon>
        <taxon>Solanaceae</taxon>
        <taxon>Solanoideae</taxon>
        <taxon>Capsiceae</taxon>
        <taxon>Capsicum</taxon>
    </lineage>
</organism>
<dbReference type="Proteomes" id="UP000222542">
    <property type="component" value="Unassembled WGS sequence"/>
</dbReference>
<dbReference type="EMBL" id="AYRZ02000006">
    <property type="protein sequence ID" value="PHT78566.1"/>
    <property type="molecule type" value="Genomic_DNA"/>
</dbReference>
<evidence type="ECO:0000313" key="1">
    <source>
        <dbReference type="EMBL" id="PHT78566.1"/>
    </source>
</evidence>
<comment type="caution">
    <text evidence="1">The sequence shown here is derived from an EMBL/GenBank/DDBJ whole genome shotgun (WGS) entry which is preliminary data.</text>
</comment>
<sequence length="248" mass="28426">MFAFTHNTLIIFLWDDVDVTITESVQDAVDALLFGLSTPSDTKKFDIVIPNIVTESQWSLSDSQIPPDFSDAQLREIKAAKAREAKKSPVKRDRKKSKVFRSPYITKFGSSSKDKGSSANEEKQMYAFDGCTIYEELPNQLINDYSQWLEIGLLKYHASNKRFGLSFYYKIKDCGVFVAAYAKILSEEQQVHLCEFEVARQRARYASLLWHYEVTWAKKGYTSDNDDPPRPKNTFLQSLDESAIITLE</sequence>
<dbReference type="PANTHER" id="PTHR33022:SF13">
    <property type="entry name" value="UBIQUITIN-LIKE PROTEASE FAMILY PROFILE DOMAIN-CONTAINING PROTEIN"/>
    <property type="match status" value="1"/>
</dbReference>
<reference evidence="1 2" key="1">
    <citation type="journal article" date="2014" name="Nat. Genet.">
        <title>Genome sequence of the hot pepper provides insights into the evolution of pungency in Capsicum species.</title>
        <authorList>
            <person name="Kim S."/>
            <person name="Park M."/>
            <person name="Yeom S.I."/>
            <person name="Kim Y.M."/>
            <person name="Lee J.M."/>
            <person name="Lee H.A."/>
            <person name="Seo E."/>
            <person name="Choi J."/>
            <person name="Cheong K."/>
            <person name="Kim K.T."/>
            <person name="Jung K."/>
            <person name="Lee G.W."/>
            <person name="Oh S.K."/>
            <person name="Bae C."/>
            <person name="Kim S.B."/>
            <person name="Lee H.Y."/>
            <person name="Kim S.Y."/>
            <person name="Kim M.S."/>
            <person name="Kang B.C."/>
            <person name="Jo Y.D."/>
            <person name="Yang H.B."/>
            <person name="Jeong H.J."/>
            <person name="Kang W.H."/>
            <person name="Kwon J.K."/>
            <person name="Shin C."/>
            <person name="Lim J.Y."/>
            <person name="Park J.H."/>
            <person name="Huh J.H."/>
            <person name="Kim J.S."/>
            <person name="Kim B.D."/>
            <person name="Cohen O."/>
            <person name="Paran I."/>
            <person name="Suh M.C."/>
            <person name="Lee S.B."/>
            <person name="Kim Y.K."/>
            <person name="Shin Y."/>
            <person name="Noh S.J."/>
            <person name="Park J."/>
            <person name="Seo Y.S."/>
            <person name="Kwon S.Y."/>
            <person name="Kim H.A."/>
            <person name="Park J.M."/>
            <person name="Kim H.J."/>
            <person name="Choi S.B."/>
            <person name="Bosland P.W."/>
            <person name="Reeves G."/>
            <person name="Jo S.H."/>
            <person name="Lee B.W."/>
            <person name="Cho H.T."/>
            <person name="Choi H.S."/>
            <person name="Lee M.S."/>
            <person name="Yu Y."/>
            <person name="Do Choi Y."/>
            <person name="Park B.S."/>
            <person name="van Deynze A."/>
            <person name="Ashrafi H."/>
            <person name="Hill T."/>
            <person name="Kim W.T."/>
            <person name="Pai H.S."/>
            <person name="Ahn H.K."/>
            <person name="Yeam I."/>
            <person name="Giovannoni J.J."/>
            <person name="Rose J.K."/>
            <person name="Sorensen I."/>
            <person name="Lee S.J."/>
            <person name="Kim R.W."/>
            <person name="Choi I.Y."/>
            <person name="Choi B.S."/>
            <person name="Lim J.S."/>
            <person name="Lee Y.H."/>
            <person name="Choi D."/>
        </authorList>
    </citation>
    <scope>NUCLEOTIDE SEQUENCE [LARGE SCALE GENOMIC DNA]</scope>
    <source>
        <strain evidence="2">cv. CM334</strain>
    </source>
</reference>
<proteinExistence type="predicted"/>
<accession>A0A2G2Z992</accession>
<dbReference type="OMA" id="KTHANND"/>
<dbReference type="AlphaFoldDB" id="A0A2G2Z992"/>
<name>A0A2G2Z992_CAPAN</name>
<dbReference type="PANTHER" id="PTHR33022">
    <property type="entry name" value="DUF1985 DOMAIN-CONTAINING PROTEIN"/>
    <property type="match status" value="1"/>
</dbReference>
<dbReference type="Gramene" id="PHT78566">
    <property type="protein sequence ID" value="PHT78566"/>
    <property type="gene ID" value="T459_16618"/>
</dbReference>
<protein>
    <submittedName>
        <fullName evidence="1">Uncharacterized protein</fullName>
    </submittedName>
</protein>
<evidence type="ECO:0000313" key="2">
    <source>
        <dbReference type="Proteomes" id="UP000222542"/>
    </source>
</evidence>
<keyword evidence="2" id="KW-1185">Reference proteome</keyword>